<accession>A0A4Y9ZHZ3</accession>
<protein>
    <submittedName>
        <fullName evidence="2">Uncharacterized protein</fullName>
    </submittedName>
</protein>
<sequence length="200" mass="21998">MTAKGKRRAEPLMPFAPKHTLATLNDGRGAETSATSLSSPSPEELAPPPAKRRKRADTRPCPVCSDPIPVRLLGAHAVLEFQRLQALIDAVGDEDVWVDPHSTEFDTSGGCAKRGSWKGWRTLTLGHVCGFRICWSSDVDSTMKTSLELHRGVWAGHRFDTVSEADWVPEEEPEGGNAAWRDVSEDALAEAEEIWEAAYY</sequence>
<name>A0A4Y9ZHZ3_9AGAM</name>
<feature type="region of interest" description="Disordered" evidence="1">
    <location>
        <begin position="1"/>
        <end position="60"/>
    </location>
</feature>
<dbReference type="EMBL" id="SFCI01002194">
    <property type="protein sequence ID" value="TFY74262.1"/>
    <property type="molecule type" value="Genomic_DNA"/>
</dbReference>
<proteinExistence type="predicted"/>
<evidence type="ECO:0000313" key="2">
    <source>
        <dbReference type="EMBL" id="TFY74262.1"/>
    </source>
</evidence>
<reference evidence="2 3" key="1">
    <citation type="submission" date="2019-02" db="EMBL/GenBank/DDBJ databases">
        <title>Genome sequencing of the rare red list fungi Hericium alpestre (H. flagellum).</title>
        <authorList>
            <person name="Buettner E."/>
            <person name="Kellner H."/>
        </authorList>
    </citation>
    <scope>NUCLEOTIDE SEQUENCE [LARGE SCALE GENOMIC DNA]</scope>
    <source>
        <strain evidence="2 3">DSM 108284</strain>
    </source>
</reference>
<keyword evidence="3" id="KW-1185">Reference proteome</keyword>
<gene>
    <name evidence="2" type="ORF">EWM64_g9750</name>
</gene>
<comment type="caution">
    <text evidence="2">The sequence shown here is derived from an EMBL/GenBank/DDBJ whole genome shotgun (WGS) entry which is preliminary data.</text>
</comment>
<evidence type="ECO:0000313" key="3">
    <source>
        <dbReference type="Proteomes" id="UP000298061"/>
    </source>
</evidence>
<feature type="compositionally biased region" description="Low complexity" evidence="1">
    <location>
        <begin position="30"/>
        <end position="44"/>
    </location>
</feature>
<organism evidence="2 3">
    <name type="scientific">Hericium alpestre</name>
    <dbReference type="NCBI Taxonomy" id="135208"/>
    <lineage>
        <taxon>Eukaryota</taxon>
        <taxon>Fungi</taxon>
        <taxon>Dikarya</taxon>
        <taxon>Basidiomycota</taxon>
        <taxon>Agaricomycotina</taxon>
        <taxon>Agaricomycetes</taxon>
        <taxon>Russulales</taxon>
        <taxon>Hericiaceae</taxon>
        <taxon>Hericium</taxon>
    </lineage>
</organism>
<dbReference type="OrthoDB" id="2588098at2759"/>
<dbReference type="AlphaFoldDB" id="A0A4Y9ZHZ3"/>
<dbReference type="Proteomes" id="UP000298061">
    <property type="component" value="Unassembled WGS sequence"/>
</dbReference>
<evidence type="ECO:0000256" key="1">
    <source>
        <dbReference type="SAM" id="MobiDB-lite"/>
    </source>
</evidence>